<dbReference type="RefSeq" id="WP_200595965.1">
    <property type="nucleotide sequence ID" value="NZ_JAEPBG010000013.1"/>
</dbReference>
<comment type="caution">
    <text evidence="2">The sequence shown here is derived from an EMBL/GenBank/DDBJ whole genome shotgun (WGS) entry which is preliminary data.</text>
</comment>
<evidence type="ECO:0000313" key="2">
    <source>
        <dbReference type="EMBL" id="MBK4737561.1"/>
    </source>
</evidence>
<accession>A0A934W3L4</accession>
<protein>
    <submittedName>
        <fullName evidence="2">Uncharacterized protein</fullName>
    </submittedName>
</protein>
<evidence type="ECO:0000313" key="3">
    <source>
        <dbReference type="Proteomes" id="UP000622890"/>
    </source>
</evidence>
<feature type="region of interest" description="Disordered" evidence="1">
    <location>
        <begin position="1"/>
        <end position="116"/>
    </location>
</feature>
<dbReference type="Proteomes" id="UP000622890">
    <property type="component" value="Unassembled WGS sequence"/>
</dbReference>
<sequence>MAREDGTPRGSGAAPTEPSLADGTGEGNAPIDGTSASSDPHVLAGTQQDPNATSLNDDDYPDDIAEATGQVEDVEAQAPFPDEKDMSGQTTPADAVSSVDRGADRAAPRGGNARKA</sequence>
<gene>
    <name evidence="2" type="ORF">JJB74_23325</name>
</gene>
<keyword evidence="3" id="KW-1185">Reference proteome</keyword>
<proteinExistence type="predicted"/>
<evidence type="ECO:0000256" key="1">
    <source>
        <dbReference type="SAM" id="MobiDB-lite"/>
    </source>
</evidence>
<organism evidence="2 3">
    <name type="scientific">Noviherbaspirillum pedocola</name>
    <dbReference type="NCBI Taxonomy" id="2801341"/>
    <lineage>
        <taxon>Bacteria</taxon>
        <taxon>Pseudomonadati</taxon>
        <taxon>Pseudomonadota</taxon>
        <taxon>Betaproteobacteria</taxon>
        <taxon>Burkholderiales</taxon>
        <taxon>Oxalobacteraceae</taxon>
        <taxon>Noviherbaspirillum</taxon>
    </lineage>
</organism>
<dbReference type="AlphaFoldDB" id="A0A934W3L4"/>
<feature type="compositionally biased region" description="Acidic residues" evidence="1">
    <location>
        <begin position="56"/>
        <end position="65"/>
    </location>
</feature>
<dbReference type="EMBL" id="JAEPBG010000013">
    <property type="protein sequence ID" value="MBK4737561.1"/>
    <property type="molecule type" value="Genomic_DNA"/>
</dbReference>
<name>A0A934W3L4_9BURK</name>
<reference evidence="2" key="1">
    <citation type="submission" date="2021-01" db="EMBL/GenBank/DDBJ databases">
        <title>Genome sequence of strain Noviherbaspirillum sp. DKR-6.</title>
        <authorList>
            <person name="Chaudhary D.K."/>
        </authorList>
    </citation>
    <scope>NUCLEOTIDE SEQUENCE</scope>
    <source>
        <strain evidence="2">DKR-6</strain>
    </source>
</reference>
<feature type="compositionally biased region" description="Polar residues" evidence="1">
    <location>
        <begin position="45"/>
        <end position="55"/>
    </location>
</feature>